<dbReference type="AlphaFoldDB" id="A0A3E0DTM3"/>
<name>A0A3E0DTM3_9GAMM</name>
<keyword evidence="1" id="KW-0472">Membrane</keyword>
<reference evidence="2 3" key="1">
    <citation type="submission" date="2018-08" db="EMBL/GenBank/DDBJ databases">
        <title>Genomic Encyclopedia of Type Strains, Phase III (KMG-III): the genomes of soil and plant-associated and newly described type strains.</title>
        <authorList>
            <person name="Whitman W."/>
        </authorList>
    </citation>
    <scope>NUCLEOTIDE SEQUENCE [LARGE SCALE GENOMIC DNA]</scope>
    <source>
        <strain evidence="2 3">CECT 7375</strain>
    </source>
</reference>
<gene>
    <name evidence="2" type="ORF">DFP81_101301</name>
</gene>
<sequence>MAKASKKSSQKVTWAHAFRDIVLKAMDRGQLFPLFFFIGALALIFKMPEEHVYDAFLSLLSGFKDFSLIGWLGMGLVSILWAGHARAMRRSHSSEYKRIGIEKSRLQQQQVNNGLGSSETR</sequence>
<protein>
    <submittedName>
        <fullName evidence="2">Uncharacterized protein</fullName>
    </submittedName>
</protein>
<accession>A0A3E0DTM3</accession>
<feature type="transmembrane region" description="Helical" evidence="1">
    <location>
        <begin position="31"/>
        <end position="48"/>
    </location>
</feature>
<dbReference type="OrthoDB" id="7068533at2"/>
<dbReference type="Proteomes" id="UP000256542">
    <property type="component" value="Unassembled WGS sequence"/>
</dbReference>
<keyword evidence="1" id="KW-0812">Transmembrane</keyword>
<comment type="caution">
    <text evidence="2">The sequence shown here is derived from an EMBL/GenBank/DDBJ whole genome shotgun (WGS) entry which is preliminary data.</text>
</comment>
<keyword evidence="1" id="KW-1133">Transmembrane helix</keyword>
<feature type="transmembrane region" description="Helical" evidence="1">
    <location>
        <begin position="68"/>
        <end position="88"/>
    </location>
</feature>
<dbReference type="EMBL" id="QUNG01000001">
    <property type="protein sequence ID" value="REG86736.1"/>
    <property type="molecule type" value="Genomic_DNA"/>
</dbReference>
<evidence type="ECO:0000256" key="1">
    <source>
        <dbReference type="SAM" id="Phobius"/>
    </source>
</evidence>
<evidence type="ECO:0000313" key="2">
    <source>
        <dbReference type="EMBL" id="REG86736.1"/>
    </source>
</evidence>
<evidence type="ECO:0000313" key="3">
    <source>
        <dbReference type="Proteomes" id="UP000256542"/>
    </source>
</evidence>
<dbReference type="RefSeq" id="WP_115895983.1">
    <property type="nucleotide sequence ID" value="NZ_QUNG01000001.1"/>
</dbReference>
<organism evidence="2 3">
    <name type="scientific">Marinomonas pollencensis</name>
    <dbReference type="NCBI Taxonomy" id="491954"/>
    <lineage>
        <taxon>Bacteria</taxon>
        <taxon>Pseudomonadati</taxon>
        <taxon>Pseudomonadota</taxon>
        <taxon>Gammaproteobacteria</taxon>
        <taxon>Oceanospirillales</taxon>
        <taxon>Oceanospirillaceae</taxon>
        <taxon>Marinomonas</taxon>
    </lineage>
</organism>
<proteinExistence type="predicted"/>
<keyword evidence="3" id="KW-1185">Reference proteome</keyword>